<dbReference type="Proteomes" id="UP000295673">
    <property type="component" value="Unassembled WGS sequence"/>
</dbReference>
<dbReference type="SUPFAM" id="SSF53474">
    <property type="entry name" value="alpha/beta-Hydrolases"/>
    <property type="match status" value="1"/>
</dbReference>
<dbReference type="PANTHER" id="PTHR43194">
    <property type="entry name" value="HYDROLASE ALPHA/BETA FOLD FAMILY"/>
    <property type="match status" value="1"/>
</dbReference>
<gene>
    <name evidence="2" type="ORF">BXY66_0176</name>
</gene>
<dbReference type="InterPro" id="IPR029058">
    <property type="entry name" value="AB_hydrolase_fold"/>
</dbReference>
<dbReference type="Pfam" id="PF12697">
    <property type="entry name" value="Abhydrolase_6"/>
    <property type="match status" value="1"/>
</dbReference>
<evidence type="ECO:0000313" key="2">
    <source>
        <dbReference type="EMBL" id="TCL08143.1"/>
    </source>
</evidence>
<accession>A0A4R1NNL2</accession>
<sequence length="265" mass="28318">MELIGKTFWRSLGGGARPALGLHCNLGHSGAFRGLGAELGDILTIRAPDMPGHGRSADYEANVMTGRFMLDAIMAQLDGPVDVIGHSYGGLLGLRLAIERPDLVRSLSLFEPVVMLAAKDTAAAEFAKNRAHMARVFALNDAGDQEASVRLFVEEWGDGTPWENLPAETRATFARQVPVVVASQADVQDDVGRIIPRLEQIEVPVLVMDGATSPAIIKPVCDGVAAMVQDGRRVTVEGAGHMGMITHPFEVAAEVRRTVESAIFA</sequence>
<name>A0A4R1NNL2_9RHOB</name>
<proteinExistence type="predicted"/>
<evidence type="ECO:0000313" key="3">
    <source>
        <dbReference type="Proteomes" id="UP000295673"/>
    </source>
</evidence>
<dbReference type="InterPro" id="IPR050228">
    <property type="entry name" value="Carboxylesterase_BioH"/>
</dbReference>
<dbReference type="Gene3D" id="3.40.50.1820">
    <property type="entry name" value="alpha/beta hydrolase"/>
    <property type="match status" value="1"/>
</dbReference>
<dbReference type="InterPro" id="IPR000073">
    <property type="entry name" value="AB_hydrolase_1"/>
</dbReference>
<reference evidence="2 3" key="1">
    <citation type="submission" date="2019-03" db="EMBL/GenBank/DDBJ databases">
        <title>Genomic Encyclopedia of Archaeal and Bacterial Type Strains, Phase II (KMG-II): from individual species to whole genera.</title>
        <authorList>
            <person name="Goeker M."/>
        </authorList>
    </citation>
    <scope>NUCLEOTIDE SEQUENCE [LARGE SCALE GENOMIC DNA]</scope>
    <source>
        <strain evidence="2 3">DSM 26433</strain>
    </source>
</reference>
<dbReference type="PRINTS" id="PR00111">
    <property type="entry name" value="ABHYDROLASE"/>
</dbReference>
<dbReference type="PANTHER" id="PTHR43194:SF5">
    <property type="entry name" value="PIMELOYL-[ACYL-CARRIER PROTEIN] METHYL ESTER ESTERASE"/>
    <property type="match status" value="1"/>
</dbReference>
<dbReference type="RefSeq" id="WP_165929072.1">
    <property type="nucleotide sequence ID" value="NZ_SMGR01000001.1"/>
</dbReference>
<dbReference type="AlphaFoldDB" id="A0A4R1NNL2"/>
<keyword evidence="3" id="KW-1185">Reference proteome</keyword>
<comment type="caution">
    <text evidence="2">The sequence shown here is derived from an EMBL/GenBank/DDBJ whole genome shotgun (WGS) entry which is preliminary data.</text>
</comment>
<dbReference type="EMBL" id="SMGR01000001">
    <property type="protein sequence ID" value="TCL08143.1"/>
    <property type="molecule type" value="Genomic_DNA"/>
</dbReference>
<organism evidence="2 3">
    <name type="scientific">Shimia isoporae</name>
    <dbReference type="NCBI Taxonomy" id="647720"/>
    <lineage>
        <taxon>Bacteria</taxon>
        <taxon>Pseudomonadati</taxon>
        <taxon>Pseudomonadota</taxon>
        <taxon>Alphaproteobacteria</taxon>
        <taxon>Rhodobacterales</taxon>
        <taxon>Roseobacteraceae</taxon>
    </lineage>
</organism>
<feature type="domain" description="AB hydrolase-1" evidence="1">
    <location>
        <begin position="22"/>
        <end position="253"/>
    </location>
</feature>
<protein>
    <submittedName>
        <fullName evidence="2">Pimeloyl-ACP methyl ester carboxylesterase</fullName>
    </submittedName>
</protein>
<evidence type="ECO:0000259" key="1">
    <source>
        <dbReference type="Pfam" id="PF12697"/>
    </source>
</evidence>